<dbReference type="InterPro" id="IPR013249">
    <property type="entry name" value="RNA_pol_sigma70_r4_t2"/>
</dbReference>
<dbReference type="Gene3D" id="1.10.10.10">
    <property type="entry name" value="Winged helix-like DNA-binding domain superfamily/Winged helix DNA-binding domain"/>
    <property type="match status" value="1"/>
</dbReference>
<dbReference type="PANTHER" id="PTHR43133">
    <property type="entry name" value="RNA POLYMERASE ECF-TYPE SIGMA FACTO"/>
    <property type="match status" value="1"/>
</dbReference>
<evidence type="ECO:0000256" key="4">
    <source>
        <dbReference type="ARBA" id="ARBA00023163"/>
    </source>
</evidence>
<accession>A0AA49GP16</accession>
<feature type="domain" description="RNA polymerase sigma-70 region 2" evidence="5">
    <location>
        <begin position="27"/>
        <end position="93"/>
    </location>
</feature>
<evidence type="ECO:0000256" key="1">
    <source>
        <dbReference type="ARBA" id="ARBA00010641"/>
    </source>
</evidence>
<proteinExistence type="inferred from homology"/>
<comment type="similarity">
    <text evidence="1">Belongs to the sigma-70 factor family. ECF subfamily.</text>
</comment>
<dbReference type="InterPro" id="IPR039425">
    <property type="entry name" value="RNA_pol_sigma-70-like"/>
</dbReference>
<protein>
    <submittedName>
        <fullName evidence="7">Sigma-70 family RNA polymerase sigma factor</fullName>
    </submittedName>
</protein>
<dbReference type="GO" id="GO:0016987">
    <property type="term" value="F:sigma factor activity"/>
    <property type="evidence" value="ECO:0007669"/>
    <property type="project" value="UniProtKB-KW"/>
</dbReference>
<dbReference type="InterPro" id="IPR036388">
    <property type="entry name" value="WH-like_DNA-bd_sf"/>
</dbReference>
<reference evidence="7" key="1">
    <citation type="journal article" date="2023" name="Comput. Struct. Biotechnol. J.">
        <title>Discovery of a novel marine Bacteroidetes with a rich repertoire of carbohydrate-active enzymes.</title>
        <authorList>
            <person name="Chen B."/>
            <person name="Liu G."/>
            <person name="Chen Q."/>
            <person name="Wang H."/>
            <person name="Liu L."/>
            <person name="Tang K."/>
        </authorList>
    </citation>
    <scope>NUCLEOTIDE SEQUENCE</scope>
    <source>
        <strain evidence="7">TK19036</strain>
    </source>
</reference>
<feature type="domain" description="RNA polymerase sigma factor 70 region 4 type 2" evidence="6">
    <location>
        <begin position="137"/>
        <end position="178"/>
    </location>
</feature>
<keyword evidence="3" id="KW-0731">Sigma factor</keyword>
<evidence type="ECO:0000259" key="6">
    <source>
        <dbReference type="Pfam" id="PF08281"/>
    </source>
</evidence>
<keyword evidence="2" id="KW-0805">Transcription regulation</keyword>
<sequence>MPRNNSTHEEALWIAFQQGSKEALTAIYRRYITDLYNYGARITDDRDVLEDSIQDLFFKLWKQRSSLSEVSSIKFYLYKGLKCNILDNLKKVRKNQLNDAIFQDSFFDFSPAEDEKIMQSEGEAQRKKELQHVIQHHLTPRQKEALTLLFYDNLPYAKVAELLSLTPKATYKLVYRALDVLRQHFENTVFALLCLLEAGFIPFV</sequence>
<evidence type="ECO:0000313" key="7">
    <source>
        <dbReference type="EMBL" id="WKN37311.1"/>
    </source>
</evidence>
<dbReference type="InterPro" id="IPR013325">
    <property type="entry name" value="RNA_pol_sigma_r2"/>
</dbReference>
<dbReference type="Pfam" id="PF08281">
    <property type="entry name" value="Sigma70_r4_2"/>
    <property type="match status" value="1"/>
</dbReference>
<dbReference type="AlphaFoldDB" id="A0AA49GP16"/>
<evidence type="ECO:0000259" key="5">
    <source>
        <dbReference type="Pfam" id="PF04542"/>
    </source>
</evidence>
<dbReference type="PANTHER" id="PTHR43133:SF46">
    <property type="entry name" value="RNA POLYMERASE SIGMA-70 FACTOR ECF SUBFAMILY"/>
    <property type="match status" value="1"/>
</dbReference>
<dbReference type="EMBL" id="CP120682">
    <property type="protein sequence ID" value="WKN37311.1"/>
    <property type="molecule type" value="Genomic_DNA"/>
</dbReference>
<evidence type="ECO:0000256" key="3">
    <source>
        <dbReference type="ARBA" id="ARBA00023082"/>
    </source>
</evidence>
<dbReference type="GO" id="GO:0003677">
    <property type="term" value="F:DNA binding"/>
    <property type="evidence" value="ECO:0007669"/>
    <property type="project" value="InterPro"/>
</dbReference>
<dbReference type="NCBIfam" id="TIGR02937">
    <property type="entry name" value="sigma70-ECF"/>
    <property type="match status" value="1"/>
</dbReference>
<dbReference type="InterPro" id="IPR013324">
    <property type="entry name" value="RNA_pol_sigma_r3/r4-like"/>
</dbReference>
<name>A0AA49GP16_9BACT</name>
<keyword evidence="4" id="KW-0804">Transcription</keyword>
<dbReference type="Pfam" id="PF04542">
    <property type="entry name" value="Sigma70_r2"/>
    <property type="match status" value="1"/>
</dbReference>
<gene>
    <name evidence="7" type="ORF">K4G66_01140</name>
</gene>
<reference evidence="7" key="2">
    <citation type="journal article" date="2024" name="Antonie Van Leeuwenhoek">
        <title>Roseihalotalea indica gen. nov., sp. nov., a halophilic Bacteroidetes from mesopelagic Southwest Indian Ocean with higher carbohydrate metabolic potential.</title>
        <authorList>
            <person name="Chen B."/>
            <person name="Zhang M."/>
            <person name="Lin D."/>
            <person name="Ye J."/>
            <person name="Tang K."/>
        </authorList>
    </citation>
    <scope>NUCLEOTIDE SEQUENCE</scope>
    <source>
        <strain evidence="7">TK19036</strain>
    </source>
</reference>
<evidence type="ECO:0000256" key="2">
    <source>
        <dbReference type="ARBA" id="ARBA00023015"/>
    </source>
</evidence>
<dbReference type="InterPro" id="IPR007627">
    <property type="entry name" value="RNA_pol_sigma70_r2"/>
</dbReference>
<dbReference type="Gene3D" id="1.10.1740.10">
    <property type="match status" value="1"/>
</dbReference>
<dbReference type="SUPFAM" id="SSF88659">
    <property type="entry name" value="Sigma3 and sigma4 domains of RNA polymerase sigma factors"/>
    <property type="match status" value="1"/>
</dbReference>
<dbReference type="SUPFAM" id="SSF88946">
    <property type="entry name" value="Sigma2 domain of RNA polymerase sigma factors"/>
    <property type="match status" value="1"/>
</dbReference>
<organism evidence="7">
    <name type="scientific">Roseihalotalea indica</name>
    <dbReference type="NCBI Taxonomy" id="2867963"/>
    <lineage>
        <taxon>Bacteria</taxon>
        <taxon>Pseudomonadati</taxon>
        <taxon>Bacteroidota</taxon>
        <taxon>Cytophagia</taxon>
        <taxon>Cytophagales</taxon>
        <taxon>Catalimonadaceae</taxon>
        <taxon>Roseihalotalea</taxon>
    </lineage>
</organism>
<dbReference type="GO" id="GO:0006352">
    <property type="term" value="P:DNA-templated transcription initiation"/>
    <property type="evidence" value="ECO:0007669"/>
    <property type="project" value="InterPro"/>
</dbReference>
<dbReference type="InterPro" id="IPR014284">
    <property type="entry name" value="RNA_pol_sigma-70_dom"/>
</dbReference>